<dbReference type="PRINTS" id="PR00704">
    <property type="entry name" value="CALPAIN"/>
</dbReference>
<dbReference type="CDD" id="cd00044">
    <property type="entry name" value="CysPc"/>
    <property type="match status" value="1"/>
</dbReference>
<dbReference type="InterPro" id="IPR038765">
    <property type="entry name" value="Papain-like_cys_pep_sf"/>
</dbReference>
<dbReference type="Pfam" id="PF00648">
    <property type="entry name" value="Peptidase_C2"/>
    <property type="match status" value="1"/>
</dbReference>
<dbReference type="PROSITE" id="PS50203">
    <property type="entry name" value="CALPAIN_CAT"/>
    <property type="match status" value="1"/>
</dbReference>
<name>A0A1R2CC02_9CILI</name>
<dbReference type="PANTHER" id="PTHR10183">
    <property type="entry name" value="CALPAIN"/>
    <property type="match status" value="1"/>
</dbReference>
<comment type="caution">
    <text evidence="6">Lacks conserved residue(s) required for the propagation of feature annotation.</text>
</comment>
<keyword evidence="9" id="KW-1185">Reference proteome</keyword>
<dbReference type="EMBL" id="MPUH01000203">
    <property type="protein sequence ID" value="OMJ86531.1"/>
    <property type="molecule type" value="Genomic_DNA"/>
</dbReference>
<dbReference type="SMART" id="SM00230">
    <property type="entry name" value="CysPc"/>
    <property type="match status" value="1"/>
</dbReference>
<accession>A0A1R2CC02</accession>
<keyword evidence="4" id="KW-0788">Thiol protease</keyword>
<dbReference type="GO" id="GO:0004198">
    <property type="term" value="F:calcium-dependent cysteine-type endopeptidase activity"/>
    <property type="evidence" value="ECO:0007669"/>
    <property type="project" value="InterPro"/>
</dbReference>
<evidence type="ECO:0000256" key="1">
    <source>
        <dbReference type="ARBA" id="ARBA00007623"/>
    </source>
</evidence>
<evidence type="ECO:0000256" key="4">
    <source>
        <dbReference type="ARBA" id="ARBA00022807"/>
    </source>
</evidence>
<evidence type="ECO:0000313" key="8">
    <source>
        <dbReference type="EMBL" id="OMJ86531.1"/>
    </source>
</evidence>
<evidence type="ECO:0000313" key="9">
    <source>
        <dbReference type="Proteomes" id="UP000187209"/>
    </source>
</evidence>
<evidence type="ECO:0000256" key="6">
    <source>
        <dbReference type="PROSITE-ProRule" id="PRU00239"/>
    </source>
</evidence>
<gene>
    <name evidence="8" type="ORF">SteCoe_11948</name>
</gene>
<dbReference type="Proteomes" id="UP000187209">
    <property type="component" value="Unassembled WGS sequence"/>
</dbReference>
<dbReference type="Gene3D" id="3.90.70.10">
    <property type="entry name" value="Cysteine proteinases"/>
    <property type="match status" value="1"/>
</dbReference>
<evidence type="ECO:0000259" key="7">
    <source>
        <dbReference type="PROSITE" id="PS50203"/>
    </source>
</evidence>
<reference evidence="8 9" key="1">
    <citation type="submission" date="2016-11" db="EMBL/GenBank/DDBJ databases">
        <title>The macronuclear genome of Stentor coeruleus: a giant cell with tiny introns.</title>
        <authorList>
            <person name="Slabodnick M."/>
            <person name="Ruby J.G."/>
            <person name="Reiff S.B."/>
            <person name="Swart E.C."/>
            <person name="Gosai S."/>
            <person name="Prabakaran S."/>
            <person name="Witkowska E."/>
            <person name="Larue G.E."/>
            <person name="Fisher S."/>
            <person name="Freeman R.M."/>
            <person name="Gunawardena J."/>
            <person name="Chu W."/>
            <person name="Stover N.A."/>
            <person name="Gregory B.D."/>
            <person name="Nowacki M."/>
            <person name="Derisi J."/>
            <person name="Roy S.W."/>
            <person name="Marshall W.F."/>
            <person name="Sood P."/>
        </authorList>
    </citation>
    <scope>NUCLEOTIDE SEQUENCE [LARGE SCALE GENOMIC DNA]</scope>
    <source>
        <strain evidence="8">WM001</strain>
    </source>
</reference>
<dbReference type="AlphaFoldDB" id="A0A1R2CC02"/>
<proteinExistence type="inferred from homology"/>
<dbReference type="PANTHER" id="PTHR10183:SF379">
    <property type="entry name" value="CALPAIN-5"/>
    <property type="match status" value="1"/>
</dbReference>
<dbReference type="SUPFAM" id="SSF54001">
    <property type="entry name" value="Cysteine proteinases"/>
    <property type="match status" value="1"/>
</dbReference>
<dbReference type="InterPro" id="IPR022684">
    <property type="entry name" value="Calpain_cysteine_protease"/>
</dbReference>
<sequence length="672" mass="75863">MELSEPELIDIGKALFVSSIVASITPDDPEKITRWCYINKQKYTDQDFPPSRISLIKNPKTSEKVKAWKKFEWRRATDFLTDAPVNVFVGGITPDDIRQGALGDTYFLCALTLLAEKPSRIEKLFITKDPSEWGIYAVELCVHGEKKVVVVDDFFPCTGPTGGPCFSKANGSELWVMILEKAWAKVYGSYERTEKGTSNGALRDLTGAPTVTYKFEEGTWEKIIEGIREEYIICASASSNKASQQILEGIGLIGSLSYAVLKAQEVKTSEGPVKLVMLRNPWSNAEWQGDWSDKSPKWTPQLKKLLDFTEEEDGTFWMCYDDFKDYFSAVTICQINDRYVYRSFKAKHAKESHIVLKLEVTDPGQTYVSVDQMEQCCFFKGADYNYSNCRMIIAKESHEGLVYVAGKQGFDRNLWVKLNLERGNYQVYVEFQWASIVKQFVLSTYGSSHLKISSLGEVPTYLREVYINRANVSGVEVPVDHADGLVKYHEMLPEGFGYFYVYNSSAGIIKETCYFKTFKNLSLLPPYTGGKYDISLEPEGFEIVLVKVATGQKPVLKFTSTIHAEEPPNPLFARIKKEGTPETRLHPETNEKLGITVFILKHESGMYLLYENLSKSVRFEEDVEFTLRNAKIVGVTGKAVSIDLAPGKSQLVEIQSVSKSWSVQRSSSFAIS</sequence>
<feature type="active site" evidence="5">
    <location>
        <position position="280"/>
    </location>
</feature>
<organism evidence="8 9">
    <name type="scientific">Stentor coeruleus</name>
    <dbReference type="NCBI Taxonomy" id="5963"/>
    <lineage>
        <taxon>Eukaryota</taxon>
        <taxon>Sar</taxon>
        <taxon>Alveolata</taxon>
        <taxon>Ciliophora</taxon>
        <taxon>Postciliodesmatophora</taxon>
        <taxon>Heterotrichea</taxon>
        <taxon>Heterotrichida</taxon>
        <taxon>Stentoridae</taxon>
        <taxon>Stentor</taxon>
    </lineage>
</organism>
<dbReference type="OrthoDB" id="268518at2759"/>
<comment type="caution">
    <text evidence="8">The sequence shown here is derived from an EMBL/GenBank/DDBJ whole genome shotgun (WGS) entry which is preliminary data.</text>
</comment>
<keyword evidence="3" id="KW-0378">Hydrolase</keyword>
<evidence type="ECO:0000256" key="5">
    <source>
        <dbReference type="PIRSR" id="PIRSR622684-1"/>
    </source>
</evidence>
<keyword evidence="2" id="KW-0645">Protease</keyword>
<evidence type="ECO:0000256" key="2">
    <source>
        <dbReference type="ARBA" id="ARBA00022670"/>
    </source>
</evidence>
<dbReference type="GO" id="GO:0006508">
    <property type="term" value="P:proteolysis"/>
    <property type="evidence" value="ECO:0007669"/>
    <property type="project" value="UniProtKB-KW"/>
</dbReference>
<feature type="domain" description="Calpain catalytic" evidence="7">
    <location>
        <begin position="42"/>
        <end position="336"/>
    </location>
</feature>
<evidence type="ECO:0000256" key="3">
    <source>
        <dbReference type="ARBA" id="ARBA00022801"/>
    </source>
</evidence>
<dbReference type="InterPro" id="IPR001300">
    <property type="entry name" value="Peptidase_C2_calpain_cat"/>
</dbReference>
<comment type="similarity">
    <text evidence="1">Belongs to the peptidase C2 family.</text>
</comment>
<protein>
    <recommendedName>
        <fullName evidence="7">Calpain catalytic domain-containing protein</fullName>
    </recommendedName>
</protein>